<reference evidence="1 2" key="1">
    <citation type="journal article" date="2016" name="Nat. Commun.">
        <title>Extremotolerant tardigrade genome and improved radiotolerance of human cultured cells by tardigrade-unique protein.</title>
        <authorList>
            <person name="Hashimoto T."/>
            <person name="Horikawa D.D."/>
            <person name="Saito Y."/>
            <person name="Kuwahara H."/>
            <person name="Kozuka-Hata H."/>
            <person name="Shin-I T."/>
            <person name="Minakuchi Y."/>
            <person name="Ohishi K."/>
            <person name="Motoyama A."/>
            <person name="Aizu T."/>
            <person name="Enomoto A."/>
            <person name="Kondo K."/>
            <person name="Tanaka S."/>
            <person name="Hara Y."/>
            <person name="Koshikawa S."/>
            <person name="Sagara H."/>
            <person name="Miura T."/>
            <person name="Yokobori S."/>
            <person name="Miyagawa K."/>
            <person name="Suzuki Y."/>
            <person name="Kubo T."/>
            <person name="Oyama M."/>
            <person name="Kohara Y."/>
            <person name="Fujiyama A."/>
            <person name="Arakawa K."/>
            <person name="Katayama T."/>
            <person name="Toyoda A."/>
            <person name="Kunieda T."/>
        </authorList>
    </citation>
    <scope>NUCLEOTIDE SEQUENCE [LARGE SCALE GENOMIC DNA]</scope>
    <source>
        <strain evidence="1 2">YOKOZUNA-1</strain>
    </source>
</reference>
<sequence>MNRAGFTDQWHRKILQRNREISSRVLSALSFKKSREWTAKRCEDWLSLLQKLSERGFLDDPEGIWNLDESGFRLAELYDRV</sequence>
<dbReference type="Proteomes" id="UP000186922">
    <property type="component" value="Unassembled WGS sequence"/>
</dbReference>
<dbReference type="AlphaFoldDB" id="A0A1D1UZF5"/>
<dbReference type="OrthoDB" id="71166at2759"/>
<protein>
    <submittedName>
        <fullName evidence="1">Uncharacterized protein</fullName>
    </submittedName>
</protein>
<name>A0A1D1UZF5_RAMVA</name>
<evidence type="ECO:0000313" key="2">
    <source>
        <dbReference type="Proteomes" id="UP000186922"/>
    </source>
</evidence>
<evidence type="ECO:0000313" key="1">
    <source>
        <dbReference type="EMBL" id="GAU91843.1"/>
    </source>
</evidence>
<gene>
    <name evidence="1" type="primary">RvY_04022-1</name>
    <name evidence="1" type="synonym">RvY_04022.1</name>
    <name evidence="1" type="ORF">RvY_04022</name>
</gene>
<organism evidence="1 2">
    <name type="scientific">Ramazzottius varieornatus</name>
    <name type="common">Water bear</name>
    <name type="synonym">Tardigrade</name>
    <dbReference type="NCBI Taxonomy" id="947166"/>
    <lineage>
        <taxon>Eukaryota</taxon>
        <taxon>Metazoa</taxon>
        <taxon>Ecdysozoa</taxon>
        <taxon>Tardigrada</taxon>
        <taxon>Eutardigrada</taxon>
        <taxon>Parachela</taxon>
        <taxon>Hypsibioidea</taxon>
        <taxon>Ramazzottiidae</taxon>
        <taxon>Ramazzottius</taxon>
    </lineage>
</organism>
<proteinExistence type="predicted"/>
<accession>A0A1D1UZF5</accession>
<comment type="caution">
    <text evidence="1">The sequence shown here is derived from an EMBL/GenBank/DDBJ whole genome shotgun (WGS) entry which is preliminary data.</text>
</comment>
<dbReference type="EMBL" id="BDGG01000002">
    <property type="protein sequence ID" value="GAU91843.1"/>
    <property type="molecule type" value="Genomic_DNA"/>
</dbReference>
<keyword evidence="2" id="KW-1185">Reference proteome</keyword>